<gene>
    <name evidence="1" type="ORF">HPB47_026886</name>
</gene>
<comment type="caution">
    <text evidence="1">The sequence shown here is derived from an EMBL/GenBank/DDBJ whole genome shotgun (WGS) entry which is preliminary data.</text>
</comment>
<dbReference type="Proteomes" id="UP000805193">
    <property type="component" value="Unassembled WGS sequence"/>
</dbReference>
<proteinExistence type="predicted"/>
<accession>A0AC60PXF1</accession>
<sequence length="373" mass="41967">MQAQRLSLITDTPDPTRQGSSVQQATSPDLASHYSPSSARWDNLHDNLGSDHFIIQISLPILHQHITRGLTPRTSLTKRDNVRGQLNTAPPPTSLLDCVTSTQDAIHHHTKHLARSENHPYIDTHLVHLWDKRHQLVHSWKKNKTNKRLKKAIQNITQEAEDYAHSLTTQNWLDTCDNMNGNLHAPRLWQIFRTLLGQTKPRRPLIKLLCRNQQSPKNLADDILAHLYPITTPPPLPTALPAPESGAGERIDSPFSLFELLAALYDIKKQTAPGLNGITYTTLRNLPDNHLDILLFYIKEAWEPGQLPEEWRTAKVILIPKPGKPPIDLNNFRPISLTSCAGKLVEKMDCATSSSIYGSLQCVVGPYYLKLAS</sequence>
<organism evidence="1 2">
    <name type="scientific">Ixodes persulcatus</name>
    <name type="common">Taiga tick</name>
    <dbReference type="NCBI Taxonomy" id="34615"/>
    <lineage>
        <taxon>Eukaryota</taxon>
        <taxon>Metazoa</taxon>
        <taxon>Ecdysozoa</taxon>
        <taxon>Arthropoda</taxon>
        <taxon>Chelicerata</taxon>
        <taxon>Arachnida</taxon>
        <taxon>Acari</taxon>
        <taxon>Parasitiformes</taxon>
        <taxon>Ixodida</taxon>
        <taxon>Ixodoidea</taxon>
        <taxon>Ixodidae</taxon>
        <taxon>Ixodinae</taxon>
        <taxon>Ixodes</taxon>
    </lineage>
</organism>
<evidence type="ECO:0000313" key="2">
    <source>
        <dbReference type="Proteomes" id="UP000805193"/>
    </source>
</evidence>
<evidence type="ECO:0000313" key="1">
    <source>
        <dbReference type="EMBL" id="KAG0425984.1"/>
    </source>
</evidence>
<reference evidence="1 2" key="1">
    <citation type="journal article" date="2020" name="Cell">
        <title>Large-Scale Comparative Analyses of Tick Genomes Elucidate Their Genetic Diversity and Vector Capacities.</title>
        <authorList>
            <consortium name="Tick Genome and Microbiome Consortium (TIGMIC)"/>
            <person name="Jia N."/>
            <person name="Wang J."/>
            <person name="Shi W."/>
            <person name="Du L."/>
            <person name="Sun Y."/>
            <person name="Zhan W."/>
            <person name="Jiang J.F."/>
            <person name="Wang Q."/>
            <person name="Zhang B."/>
            <person name="Ji P."/>
            <person name="Bell-Sakyi L."/>
            <person name="Cui X.M."/>
            <person name="Yuan T.T."/>
            <person name="Jiang B.G."/>
            <person name="Yang W.F."/>
            <person name="Lam T.T."/>
            <person name="Chang Q.C."/>
            <person name="Ding S.J."/>
            <person name="Wang X.J."/>
            <person name="Zhu J.G."/>
            <person name="Ruan X.D."/>
            <person name="Zhao L."/>
            <person name="Wei J.T."/>
            <person name="Ye R.Z."/>
            <person name="Que T.C."/>
            <person name="Du C.H."/>
            <person name="Zhou Y.H."/>
            <person name="Cheng J.X."/>
            <person name="Dai P.F."/>
            <person name="Guo W.B."/>
            <person name="Han X.H."/>
            <person name="Huang E.J."/>
            <person name="Li L.F."/>
            <person name="Wei W."/>
            <person name="Gao Y.C."/>
            <person name="Liu J.Z."/>
            <person name="Shao H.Z."/>
            <person name="Wang X."/>
            <person name="Wang C.C."/>
            <person name="Yang T.C."/>
            <person name="Huo Q.B."/>
            <person name="Li W."/>
            <person name="Chen H.Y."/>
            <person name="Chen S.E."/>
            <person name="Zhou L.G."/>
            <person name="Ni X.B."/>
            <person name="Tian J.H."/>
            <person name="Sheng Y."/>
            <person name="Liu T."/>
            <person name="Pan Y.S."/>
            <person name="Xia L.Y."/>
            <person name="Li J."/>
            <person name="Zhao F."/>
            <person name="Cao W.C."/>
        </authorList>
    </citation>
    <scope>NUCLEOTIDE SEQUENCE [LARGE SCALE GENOMIC DNA]</scope>
    <source>
        <strain evidence="1">Iper-2018</strain>
    </source>
</reference>
<dbReference type="EMBL" id="JABSTQ010009782">
    <property type="protein sequence ID" value="KAG0425984.1"/>
    <property type="molecule type" value="Genomic_DNA"/>
</dbReference>
<keyword evidence="2" id="KW-1185">Reference proteome</keyword>
<name>A0AC60PXF1_IXOPE</name>
<protein>
    <submittedName>
        <fullName evidence="1">Uncharacterized protein</fullName>
    </submittedName>
</protein>